<sequence length="96" mass="10642">MTTLEYFSFENLLLKGAIFVIVQALVYLILSNSSDLFSTKTKNMVRSFSFKPARSVSIRRMFAAIADMPPGGEVSPSSSGRGFPVSSLEDEFCKFE</sequence>
<dbReference type="EMBL" id="JAUHHV010000004">
    <property type="protein sequence ID" value="KAK1426323.1"/>
    <property type="molecule type" value="Genomic_DNA"/>
</dbReference>
<dbReference type="PANTHER" id="PTHR34268:SF8">
    <property type="entry name" value="FAE DOMAIN-CONTAINING PROTEIN"/>
    <property type="match status" value="1"/>
</dbReference>
<accession>A0AAD8KRK4</accession>
<reference evidence="3" key="1">
    <citation type="journal article" date="2023" name="bioRxiv">
        <title>Improved chromosome-level genome assembly for marigold (Tagetes erecta).</title>
        <authorList>
            <person name="Jiang F."/>
            <person name="Yuan L."/>
            <person name="Wang S."/>
            <person name="Wang H."/>
            <person name="Xu D."/>
            <person name="Wang A."/>
            <person name="Fan W."/>
        </authorList>
    </citation>
    <scope>NUCLEOTIDE SEQUENCE</scope>
    <source>
        <strain evidence="3">WSJ</strain>
        <tissue evidence="3">Leaf</tissue>
    </source>
</reference>
<organism evidence="3 4">
    <name type="scientific">Tagetes erecta</name>
    <name type="common">African marigold</name>
    <dbReference type="NCBI Taxonomy" id="13708"/>
    <lineage>
        <taxon>Eukaryota</taxon>
        <taxon>Viridiplantae</taxon>
        <taxon>Streptophyta</taxon>
        <taxon>Embryophyta</taxon>
        <taxon>Tracheophyta</taxon>
        <taxon>Spermatophyta</taxon>
        <taxon>Magnoliopsida</taxon>
        <taxon>eudicotyledons</taxon>
        <taxon>Gunneridae</taxon>
        <taxon>Pentapetalae</taxon>
        <taxon>asterids</taxon>
        <taxon>campanulids</taxon>
        <taxon>Asterales</taxon>
        <taxon>Asteraceae</taxon>
        <taxon>Asteroideae</taxon>
        <taxon>Heliantheae alliance</taxon>
        <taxon>Tageteae</taxon>
        <taxon>Tagetes</taxon>
    </lineage>
</organism>
<keyword evidence="4" id="KW-1185">Reference proteome</keyword>
<keyword evidence="2" id="KW-0812">Transmembrane</keyword>
<name>A0AAD8KRK4_TARER</name>
<keyword evidence="2" id="KW-1133">Transmembrane helix</keyword>
<dbReference type="Proteomes" id="UP001229421">
    <property type="component" value="Unassembled WGS sequence"/>
</dbReference>
<gene>
    <name evidence="3" type="ORF">QVD17_14994</name>
</gene>
<dbReference type="AlphaFoldDB" id="A0AAD8KRK4"/>
<dbReference type="PANTHER" id="PTHR34268">
    <property type="entry name" value="OS01G0321850 PROTEIN"/>
    <property type="match status" value="1"/>
</dbReference>
<evidence type="ECO:0000313" key="4">
    <source>
        <dbReference type="Proteomes" id="UP001229421"/>
    </source>
</evidence>
<evidence type="ECO:0000256" key="1">
    <source>
        <dbReference type="SAM" id="MobiDB-lite"/>
    </source>
</evidence>
<evidence type="ECO:0000256" key="2">
    <source>
        <dbReference type="SAM" id="Phobius"/>
    </source>
</evidence>
<keyword evidence="2" id="KW-0472">Membrane</keyword>
<feature type="region of interest" description="Disordered" evidence="1">
    <location>
        <begin position="71"/>
        <end position="96"/>
    </location>
</feature>
<feature type="compositionally biased region" description="Low complexity" evidence="1">
    <location>
        <begin position="71"/>
        <end position="82"/>
    </location>
</feature>
<protein>
    <submittedName>
        <fullName evidence="3">Uncharacterized protein</fullName>
    </submittedName>
</protein>
<evidence type="ECO:0000313" key="3">
    <source>
        <dbReference type="EMBL" id="KAK1426323.1"/>
    </source>
</evidence>
<proteinExistence type="predicted"/>
<comment type="caution">
    <text evidence="3">The sequence shown here is derived from an EMBL/GenBank/DDBJ whole genome shotgun (WGS) entry which is preliminary data.</text>
</comment>
<feature type="transmembrane region" description="Helical" evidence="2">
    <location>
        <begin position="12"/>
        <end position="30"/>
    </location>
</feature>